<accession>A0AAE1YAS6</accession>
<proteinExistence type="predicted"/>
<dbReference type="EMBL" id="JACGWO010000005">
    <property type="protein sequence ID" value="KAK4426773.1"/>
    <property type="molecule type" value="Genomic_DNA"/>
</dbReference>
<reference evidence="1" key="1">
    <citation type="submission" date="2020-06" db="EMBL/GenBank/DDBJ databases">
        <authorList>
            <person name="Li T."/>
            <person name="Hu X."/>
            <person name="Zhang T."/>
            <person name="Song X."/>
            <person name="Zhang H."/>
            <person name="Dai N."/>
            <person name="Sheng W."/>
            <person name="Hou X."/>
            <person name="Wei L."/>
        </authorList>
    </citation>
    <scope>NUCLEOTIDE SEQUENCE</scope>
    <source>
        <strain evidence="1">3651</strain>
        <tissue evidence="1">Leaf</tissue>
    </source>
</reference>
<evidence type="ECO:0000313" key="1">
    <source>
        <dbReference type="EMBL" id="KAK4426773.1"/>
    </source>
</evidence>
<dbReference type="Proteomes" id="UP001293254">
    <property type="component" value="Unassembled WGS sequence"/>
</dbReference>
<keyword evidence="2" id="KW-1185">Reference proteome</keyword>
<reference evidence="1" key="2">
    <citation type="journal article" date="2024" name="Plant">
        <title>Genomic evolution and insights into agronomic trait innovations of Sesamum species.</title>
        <authorList>
            <person name="Miao H."/>
            <person name="Wang L."/>
            <person name="Qu L."/>
            <person name="Liu H."/>
            <person name="Sun Y."/>
            <person name="Le M."/>
            <person name="Wang Q."/>
            <person name="Wei S."/>
            <person name="Zheng Y."/>
            <person name="Lin W."/>
            <person name="Duan Y."/>
            <person name="Cao H."/>
            <person name="Xiong S."/>
            <person name="Wang X."/>
            <person name="Wei L."/>
            <person name="Li C."/>
            <person name="Ma Q."/>
            <person name="Ju M."/>
            <person name="Zhao R."/>
            <person name="Li G."/>
            <person name="Mu C."/>
            <person name="Tian Q."/>
            <person name="Mei H."/>
            <person name="Zhang T."/>
            <person name="Gao T."/>
            <person name="Zhang H."/>
        </authorList>
    </citation>
    <scope>NUCLEOTIDE SEQUENCE</scope>
    <source>
        <strain evidence="1">3651</strain>
    </source>
</reference>
<dbReference type="AlphaFoldDB" id="A0AAE1YAS6"/>
<organism evidence="1 2">
    <name type="scientific">Sesamum alatum</name>
    <dbReference type="NCBI Taxonomy" id="300844"/>
    <lineage>
        <taxon>Eukaryota</taxon>
        <taxon>Viridiplantae</taxon>
        <taxon>Streptophyta</taxon>
        <taxon>Embryophyta</taxon>
        <taxon>Tracheophyta</taxon>
        <taxon>Spermatophyta</taxon>
        <taxon>Magnoliopsida</taxon>
        <taxon>eudicotyledons</taxon>
        <taxon>Gunneridae</taxon>
        <taxon>Pentapetalae</taxon>
        <taxon>asterids</taxon>
        <taxon>lamiids</taxon>
        <taxon>Lamiales</taxon>
        <taxon>Pedaliaceae</taxon>
        <taxon>Sesamum</taxon>
    </lineage>
</organism>
<sequence length="122" mass="13628">MGLNIEPPAIIVSRKFPSVLAWLASQLAISDIDKALVVVKFKKALSFQDLRKKMGKRCVEQATGRHNEIEKIISSETFLSCQVVIARHNMMFIDFSGAKFDSMVDTNAMNKAKEEIPGSLEK</sequence>
<gene>
    <name evidence="1" type="ORF">Salat_1446000</name>
</gene>
<evidence type="ECO:0000313" key="2">
    <source>
        <dbReference type="Proteomes" id="UP001293254"/>
    </source>
</evidence>
<protein>
    <submittedName>
        <fullName evidence="1">Uncharacterized protein</fullName>
    </submittedName>
</protein>
<comment type="caution">
    <text evidence="1">The sequence shown here is derived from an EMBL/GenBank/DDBJ whole genome shotgun (WGS) entry which is preliminary data.</text>
</comment>
<name>A0AAE1YAS6_9LAMI</name>